<dbReference type="CDD" id="cd02203">
    <property type="entry name" value="PurL_repeat1"/>
    <property type="match status" value="1"/>
</dbReference>
<dbReference type="EC" id="6.3.5.3" evidence="8"/>
<feature type="binding site" evidence="8">
    <location>
        <position position="301"/>
    </location>
    <ligand>
        <name>substrate</name>
    </ligand>
</feature>
<dbReference type="InterPro" id="IPR036604">
    <property type="entry name" value="PurS-like_sf"/>
</dbReference>
<feature type="domain" description="Phosphoribosylformylglycinamidine synthase linker" evidence="11">
    <location>
        <begin position="180"/>
        <end position="223"/>
    </location>
</feature>
<keyword evidence="5 8" id="KW-0658">Purine biosynthesis</keyword>
<comment type="caution">
    <text evidence="8">Lacks conserved residue(s) required for the propagation of feature annotation.</text>
</comment>
<feature type="active site" evidence="8">
    <location>
        <position position="219"/>
    </location>
</feature>
<evidence type="ECO:0000256" key="4">
    <source>
        <dbReference type="ARBA" id="ARBA00022741"/>
    </source>
</evidence>
<dbReference type="Pfam" id="PF02769">
    <property type="entry name" value="AIRS_C"/>
    <property type="match status" value="2"/>
</dbReference>
<feature type="domain" description="PurM-like N-terminal" evidence="9">
    <location>
        <begin position="260"/>
        <end position="385"/>
    </location>
</feature>
<evidence type="ECO:0000256" key="6">
    <source>
        <dbReference type="ARBA" id="ARBA00022840"/>
    </source>
</evidence>
<gene>
    <name evidence="8" type="primary">purL</name>
    <name evidence="12" type="ORF">UT12_C0005G0008</name>
</gene>
<feature type="binding site" evidence="8">
    <location>
        <begin position="506"/>
        <end position="508"/>
    </location>
    <ligand>
        <name>substrate</name>
    </ligand>
</feature>
<dbReference type="Proteomes" id="UP000034893">
    <property type="component" value="Unassembled WGS sequence"/>
</dbReference>
<keyword evidence="7 8" id="KW-0460">Magnesium</keyword>
<feature type="binding site" evidence="8">
    <location>
        <position position="732"/>
    </location>
    <ligand>
        <name>ATP</name>
        <dbReference type="ChEBI" id="CHEBI:30616"/>
    </ligand>
</feature>
<feature type="domain" description="PurM-like N-terminal" evidence="9">
    <location>
        <begin position="638"/>
        <end position="736"/>
    </location>
</feature>
<evidence type="ECO:0000256" key="7">
    <source>
        <dbReference type="ARBA" id="ARBA00022842"/>
    </source>
</evidence>
<dbReference type="HAMAP" id="MF_00420">
    <property type="entry name" value="PurL_2"/>
    <property type="match status" value="1"/>
</dbReference>
<dbReference type="GO" id="GO:0000287">
    <property type="term" value="F:magnesium ion binding"/>
    <property type="evidence" value="ECO:0007669"/>
    <property type="project" value="UniProtKB-UniRule"/>
</dbReference>
<dbReference type="InterPro" id="IPR010074">
    <property type="entry name" value="PRibForGlyAmidine_synth_PurL"/>
</dbReference>
<evidence type="ECO:0000256" key="5">
    <source>
        <dbReference type="ARBA" id="ARBA00022755"/>
    </source>
</evidence>
<dbReference type="EMBL" id="LBVP01000005">
    <property type="protein sequence ID" value="KKQ89940.1"/>
    <property type="molecule type" value="Genomic_DNA"/>
</dbReference>
<evidence type="ECO:0000313" key="13">
    <source>
        <dbReference type="Proteomes" id="UP000034893"/>
    </source>
</evidence>
<protein>
    <recommendedName>
        <fullName evidence="8">Phosphoribosylformylglycinamidine synthase subunit PurL</fullName>
        <shortName evidence="8">FGAM synthase</shortName>
        <ecNumber evidence="8">6.3.5.3</ecNumber>
    </recommendedName>
    <alternativeName>
        <fullName evidence="8">Formylglycinamide ribonucleotide amidotransferase subunit II</fullName>
        <shortName evidence="8">FGAR amidotransferase II</shortName>
        <shortName evidence="8">FGAR-AT II</shortName>
    </alternativeName>
    <alternativeName>
        <fullName evidence="8">Glutamine amidotransferase PurL</fullName>
    </alternativeName>
    <alternativeName>
        <fullName evidence="8">Phosphoribosylformylglycinamidine synthase subunit II</fullName>
    </alternativeName>
</protein>
<evidence type="ECO:0000259" key="10">
    <source>
        <dbReference type="Pfam" id="PF02769"/>
    </source>
</evidence>
<name>A0A0G0LPN9_9BACT</name>
<evidence type="ECO:0000259" key="9">
    <source>
        <dbReference type="Pfam" id="PF00586"/>
    </source>
</evidence>
<dbReference type="GO" id="GO:0005737">
    <property type="term" value="C:cytoplasm"/>
    <property type="evidence" value="ECO:0007669"/>
    <property type="project" value="UniProtKB-SubCell"/>
</dbReference>
<dbReference type="PATRIC" id="fig|1618414.3.peg.156"/>
<keyword evidence="6 8" id="KW-0067">ATP-binding</keyword>
<feature type="binding site" evidence="8">
    <location>
        <position position="696"/>
    </location>
    <ligand>
        <name>ATP</name>
        <dbReference type="ChEBI" id="CHEBI:30616"/>
    </ligand>
</feature>
<keyword evidence="3 8" id="KW-0479">Metal-binding</keyword>
<reference evidence="12 13" key="1">
    <citation type="journal article" date="2015" name="Nature">
        <title>rRNA introns, odd ribosomes, and small enigmatic genomes across a large radiation of phyla.</title>
        <authorList>
            <person name="Brown C.T."/>
            <person name="Hug L.A."/>
            <person name="Thomas B.C."/>
            <person name="Sharon I."/>
            <person name="Castelle C.J."/>
            <person name="Singh A."/>
            <person name="Wilkins M.J."/>
            <person name="Williams K.H."/>
            <person name="Banfield J.F."/>
        </authorList>
    </citation>
    <scope>NUCLEOTIDE SEQUENCE [LARGE SCALE GENOMIC DNA]</scope>
</reference>
<comment type="function">
    <text evidence="8">Part of the phosphoribosylformylglycinamidine synthase complex involved in the purines biosynthetic pathway. Catalyzes the ATP-dependent conversion of formylglycinamide ribonucleotide (FGAR) and glutamine to yield formylglycinamidine ribonucleotide (FGAM) and glutamate. The FGAM synthase complex is composed of three subunits. PurQ produces an ammonia molecule by converting glutamine to glutamate. PurL transfers the ammonia molecule to FGAR to form FGAM in an ATP-dependent manner. PurS interacts with PurQ and PurL and is thought to assist in the transfer of the ammonia molecule from PurQ to PurL.</text>
</comment>
<feature type="binding site" evidence="8">
    <location>
        <position position="436"/>
    </location>
    <ligand>
        <name>substrate</name>
    </ligand>
</feature>
<dbReference type="PANTHER" id="PTHR43555:SF1">
    <property type="entry name" value="PHOSPHORIBOSYLFORMYLGLYCINAMIDINE SYNTHASE SUBUNIT PURL"/>
    <property type="match status" value="1"/>
</dbReference>
<dbReference type="Gene3D" id="3.90.650.10">
    <property type="entry name" value="PurM-like C-terminal domain"/>
    <property type="match status" value="2"/>
</dbReference>
<dbReference type="GO" id="GO:0005524">
    <property type="term" value="F:ATP binding"/>
    <property type="evidence" value="ECO:0007669"/>
    <property type="project" value="UniProtKB-UniRule"/>
</dbReference>
<keyword evidence="2 8" id="KW-0436">Ligase</keyword>
<feature type="active site" description="Proton acceptor" evidence="8">
    <location>
        <position position="280"/>
    </location>
</feature>
<evidence type="ECO:0000256" key="8">
    <source>
        <dbReference type="HAMAP-Rule" id="MF_00420"/>
    </source>
</evidence>
<feature type="binding site" evidence="8">
    <location>
        <position position="278"/>
    </location>
    <ligand>
        <name>Mg(2+)</name>
        <dbReference type="ChEBI" id="CHEBI:18420"/>
        <label>1</label>
    </ligand>
</feature>
<proteinExistence type="inferred from homology"/>
<comment type="pathway">
    <text evidence="8">Purine metabolism; IMP biosynthesis via de novo pathway; 5-amino-1-(5-phospho-D-ribosyl)imidazole from N(2)-formyl-N(1)-(5-phospho-D-ribosyl)glycinamide: step 1/2.</text>
</comment>
<dbReference type="Gene3D" id="1.10.8.750">
    <property type="entry name" value="Phosphoribosylformylglycinamidine synthase, linker domain"/>
    <property type="match status" value="1"/>
</dbReference>
<feature type="domain" description="PurM-like C-terminal" evidence="10">
    <location>
        <begin position="775"/>
        <end position="917"/>
    </location>
</feature>
<dbReference type="InterPro" id="IPR036921">
    <property type="entry name" value="PurM-like_N_sf"/>
</dbReference>
<dbReference type="Gene3D" id="3.30.1330.10">
    <property type="entry name" value="PurM-like, N-terminal domain"/>
    <property type="match status" value="2"/>
</dbReference>
<feature type="binding site" evidence="8">
    <location>
        <position position="302"/>
    </location>
    <ligand>
        <name>Mg(2+)</name>
        <dbReference type="ChEBI" id="CHEBI:18420"/>
        <label>2</label>
    </ligand>
</feature>
<dbReference type="UniPathway" id="UPA00074">
    <property type="reaction ID" value="UER00128"/>
</dbReference>
<comment type="subcellular location">
    <subcellularLocation>
        <location evidence="8">Cytoplasm</location>
    </subcellularLocation>
</comment>
<evidence type="ECO:0000256" key="2">
    <source>
        <dbReference type="ARBA" id="ARBA00022598"/>
    </source>
</evidence>
<comment type="subunit">
    <text evidence="8">Monomer. Part of the FGAM synthase complex composed of 1 PurL, 1 PurQ and 2 PurS subunits.</text>
</comment>
<dbReference type="InterPro" id="IPR041609">
    <property type="entry name" value="PurL_linker"/>
</dbReference>
<feature type="binding site" evidence="8">
    <location>
        <position position="276"/>
    </location>
    <ligand>
        <name>ATP</name>
        <dbReference type="ChEBI" id="CHEBI:30616"/>
    </ligand>
</feature>
<dbReference type="InterPro" id="IPR016188">
    <property type="entry name" value="PurM-like_N"/>
</dbReference>
<feature type="binding site" evidence="8">
    <location>
        <position position="464"/>
    </location>
    <ligand>
        <name>Mg(2+)</name>
        <dbReference type="ChEBI" id="CHEBI:18420"/>
        <label>2</label>
    </ligand>
</feature>
<comment type="similarity">
    <text evidence="8">Belongs to the FGAMS family.</text>
</comment>
<organism evidence="12 13">
    <name type="scientific">Candidatus Curtissbacteria bacterium GW2011_GWC2_38_9</name>
    <dbReference type="NCBI Taxonomy" id="1618414"/>
    <lineage>
        <taxon>Bacteria</taxon>
        <taxon>Candidatus Curtissiibacteriota</taxon>
    </lineage>
</organism>
<feature type="binding site" evidence="8">
    <location>
        <position position="735"/>
    </location>
    <ligand>
        <name>substrate</name>
    </ligand>
</feature>
<dbReference type="PANTHER" id="PTHR43555">
    <property type="entry name" value="PHOSPHORIBOSYLFORMYLGLYCINAMIDINE SYNTHASE SUBUNIT PURL"/>
    <property type="match status" value="1"/>
</dbReference>
<dbReference type="Pfam" id="PF18072">
    <property type="entry name" value="FGAR-AT_linker"/>
    <property type="match status" value="1"/>
</dbReference>
<comment type="caution">
    <text evidence="12">The sequence shown here is derived from an EMBL/GenBank/DDBJ whole genome shotgun (WGS) entry which is preliminary data.</text>
</comment>
<dbReference type="GO" id="GO:0004642">
    <property type="term" value="F:phosphoribosylformylglycinamidine synthase activity"/>
    <property type="evidence" value="ECO:0007669"/>
    <property type="project" value="UniProtKB-UniRule"/>
</dbReference>
<accession>A0A0G0LPN9</accession>
<comment type="catalytic activity">
    <reaction evidence="8">
        <text>N(2)-formyl-N(1)-(5-phospho-beta-D-ribosyl)glycinamide + L-glutamine + ATP + H2O = 2-formamido-N(1)-(5-O-phospho-beta-D-ribosyl)acetamidine + L-glutamate + ADP + phosphate + H(+)</text>
        <dbReference type="Rhea" id="RHEA:17129"/>
        <dbReference type="ChEBI" id="CHEBI:15377"/>
        <dbReference type="ChEBI" id="CHEBI:15378"/>
        <dbReference type="ChEBI" id="CHEBI:29985"/>
        <dbReference type="ChEBI" id="CHEBI:30616"/>
        <dbReference type="ChEBI" id="CHEBI:43474"/>
        <dbReference type="ChEBI" id="CHEBI:58359"/>
        <dbReference type="ChEBI" id="CHEBI:147286"/>
        <dbReference type="ChEBI" id="CHEBI:147287"/>
        <dbReference type="ChEBI" id="CHEBI:456216"/>
        <dbReference type="EC" id="6.3.5.3"/>
    </reaction>
</comment>
<dbReference type="InterPro" id="IPR036676">
    <property type="entry name" value="PurM-like_C_sf"/>
</dbReference>
<keyword evidence="4 8" id="KW-0547">Nucleotide-binding</keyword>
<evidence type="ECO:0000256" key="3">
    <source>
        <dbReference type="ARBA" id="ARBA00022723"/>
    </source>
</evidence>
<feature type="domain" description="PurM-like C-terminal" evidence="10">
    <location>
        <begin position="396"/>
        <end position="550"/>
    </location>
</feature>
<dbReference type="SUPFAM" id="SSF55326">
    <property type="entry name" value="PurM N-terminal domain-like"/>
    <property type="match status" value="2"/>
</dbReference>
<keyword evidence="1 8" id="KW-0963">Cytoplasm</keyword>
<evidence type="ECO:0000313" key="12">
    <source>
        <dbReference type="EMBL" id="KKQ89940.1"/>
    </source>
</evidence>
<dbReference type="AlphaFoldDB" id="A0A0G0LPN9"/>
<dbReference type="InterPro" id="IPR010918">
    <property type="entry name" value="PurM-like_C_dom"/>
</dbReference>
<dbReference type="Pfam" id="PF00586">
    <property type="entry name" value="AIRS"/>
    <property type="match status" value="2"/>
</dbReference>
<dbReference type="Gene3D" id="3.30.1280.10">
    <property type="entry name" value="Phosphoribosylformylglycinamidine synthase subunit PurS"/>
    <property type="match status" value="1"/>
</dbReference>
<sequence length="946" mass="103677">MIYEVRIASKEKTDPKGQNLLAEIERTLGVKTIKNIRTAKIYRLEGISKSDAKIFTQKVLFEPIDQKMTFNQPIFKGTDHLVEVAYKPGVMNPEAGSLLKSAKDIGIDLLAADSSWEYAFFGKFAKDQLQAIIKRLLVNETVEHVVEKSPKTLLISGHAGKIQTIPIRGLDDRQLMELSQDKLFLNLEEMKVIQNYFAKIDRDPTDCEVEVLAQTWSEHCVHKTFKAKLIIDGKAKKPLIERIKETAKFSQKFIVSAFVDNSGVIDFYNGWAVSGKVETHNSPSAIEPYGGAMTGSGGVFRDILGTGQGAKPIISTDIFCFAPPSLPAKDLPPGCLPPDYLLRKVVAGVRDYGNRVGIPTNNGSIHFHNDFRAKPTVAVGSYGLIPKKQANKRRPKKGDLILTIGGATGRDGIHGATFSSGEMTDRTIEVSGSAVQIGNAIEEKRIIDCVLALRQQNLFRTLTDCGAGGYSSAIGEMGQKIGARVYLEKVPLKYSGLSPWEIFLSESQERMVLAIAPKNLKKVLKICKLYNVQSAILGKFDGSKRIKVTYDDQLVCDLSMQFLHHGLPQRRMVGKTIVKMIPDKPPKQPKDLSAVWLKVMSHGNVCSKEPIVRQYDHNVQGTNALHPLGGVNFDAPNDGAVVRPILNKPYGLVVTHGLNPILNRIDPYWGSIWATCEAVSNFVAIGGDLKNAALIDNFIWPFPDEESLADLDKSVDACCDMAKLLDMPFISGKDSLSSTYRYPDGRVLKIPPVLLISVFGKIPDVKKTTSSDFKKVGSTIVLIGKPDLKNLGGSVYFDVAGGQSSSVPKINLKSQKAVLTSITAGIRSGQILACHDISEGGLAAAMAEMCFGSDCGAEIDLSSIALAKEDHPDFILFSETAGTFLIEVANPIVAKKLFAKVPHVIIGQTIKERSIRVNLGPKNLCNLRLDQLKQAWQKPMKEIFHD</sequence>
<evidence type="ECO:0000259" key="11">
    <source>
        <dbReference type="Pfam" id="PF18072"/>
    </source>
</evidence>
<dbReference type="NCBIfam" id="TIGR01736">
    <property type="entry name" value="FGAM_synth_II"/>
    <property type="match status" value="1"/>
</dbReference>
<dbReference type="SUPFAM" id="SSF56042">
    <property type="entry name" value="PurM C-terminal domain-like"/>
    <property type="match status" value="2"/>
</dbReference>
<dbReference type="GO" id="GO:0006189">
    <property type="term" value="P:'de novo' IMP biosynthetic process"/>
    <property type="evidence" value="ECO:0007669"/>
    <property type="project" value="UniProtKB-UniRule"/>
</dbReference>
<dbReference type="CDD" id="cd02204">
    <property type="entry name" value="PurL_repeat2"/>
    <property type="match status" value="1"/>
</dbReference>
<evidence type="ECO:0000256" key="1">
    <source>
        <dbReference type="ARBA" id="ARBA00022490"/>
    </source>
</evidence>